<keyword evidence="1" id="KW-1133">Transmembrane helix</keyword>
<evidence type="ECO:0000313" key="2">
    <source>
        <dbReference type="EMBL" id="PRQ05074.1"/>
    </source>
</evidence>
<dbReference type="Proteomes" id="UP000237968">
    <property type="component" value="Unassembled WGS sequence"/>
</dbReference>
<accession>A0A2S9YIZ5</accession>
<gene>
    <name evidence="2" type="ORF">ENSA5_04370</name>
</gene>
<evidence type="ECO:0000313" key="3">
    <source>
        <dbReference type="Proteomes" id="UP000237968"/>
    </source>
</evidence>
<keyword evidence="3" id="KW-1185">Reference proteome</keyword>
<dbReference type="AlphaFoldDB" id="A0A2S9YIZ5"/>
<keyword evidence="1" id="KW-0472">Membrane</keyword>
<feature type="transmembrane region" description="Helical" evidence="1">
    <location>
        <begin position="17"/>
        <end position="36"/>
    </location>
</feature>
<reference evidence="2 3" key="1">
    <citation type="submission" date="2018-03" db="EMBL/GenBank/DDBJ databases">
        <title>Draft Genome Sequences of the Obligatory Marine Myxobacteria Enhygromyxa salina SWB005.</title>
        <authorList>
            <person name="Poehlein A."/>
            <person name="Moghaddam J.A."/>
            <person name="Harms H."/>
            <person name="Alanjari M."/>
            <person name="Koenig G.M."/>
            <person name="Daniel R."/>
            <person name="Schaeberle T.F."/>
        </authorList>
    </citation>
    <scope>NUCLEOTIDE SEQUENCE [LARGE SCALE GENOMIC DNA]</scope>
    <source>
        <strain evidence="2 3">SWB005</strain>
    </source>
</reference>
<comment type="caution">
    <text evidence="2">The sequence shown here is derived from an EMBL/GenBank/DDBJ whole genome shotgun (WGS) entry which is preliminary data.</text>
</comment>
<proteinExistence type="predicted"/>
<keyword evidence="1" id="KW-0812">Transmembrane</keyword>
<protein>
    <submittedName>
        <fullName evidence="2">Uncharacterized protein</fullName>
    </submittedName>
</protein>
<dbReference type="EMBL" id="PVNK01000019">
    <property type="protein sequence ID" value="PRQ05074.1"/>
    <property type="molecule type" value="Genomic_DNA"/>
</dbReference>
<name>A0A2S9YIZ5_9BACT</name>
<organism evidence="2 3">
    <name type="scientific">Enhygromyxa salina</name>
    <dbReference type="NCBI Taxonomy" id="215803"/>
    <lineage>
        <taxon>Bacteria</taxon>
        <taxon>Pseudomonadati</taxon>
        <taxon>Myxococcota</taxon>
        <taxon>Polyangia</taxon>
        <taxon>Nannocystales</taxon>
        <taxon>Nannocystaceae</taxon>
        <taxon>Enhygromyxa</taxon>
    </lineage>
</organism>
<sequence>MVGLGALKLLLRLIEKLGMLPFVPYLVLLGATALIVG</sequence>
<evidence type="ECO:0000256" key="1">
    <source>
        <dbReference type="SAM" id="Phobius"/>
    </source>
</evidence>